<evidence type="ECO:0000313" key="2">
    <source>
        <dbReference type="Proteomes" id="UP000283634"/>
    </source>
</evidence>
<comment type="caution">
    <text evidence="1">The sequence shown here is derived from an EMBL/GenBank/DDBJ whole genome shotgun (WGS) entry which is preliminary data.</text>
</comment>
<dbReference type="Proteomes" id="UP000283634">
    <property type="component" value="Unassembled WGS sequence"/>
</dbReference>
<name>A0A422NB40_TRYRA</name>
<dbReference type="RefSeq" id="XP_029237073.1">
    <property type="nucleotide sequence ID" value="XM_029383068.1"/>
</dbReference>
<protein>
    <submittedName>
        <fullName evidence="1">Uncharacterized protein</fullName>
    </submittedName>
</protein>
<organism evidence="1 2">
    <name type="scientific">Trypanosoma rangeli</name>
    <dbReference type="NCBI Taxonomy" id="5698"/>
    <lineage>
        <taxon>Eukaryota</taxon>
        <taxon>Discoba</taxon>
        <taxon>Euglenozoa</taxon>
        <taxon>Kinetoplastea</taxon>
        <taxon>Metakinetoplastina</taxon>
        <taxon>Trypanosomatida</taxon>
        <taxon>Trypanosomatidae</taxon>
        <taxon>Trypanosoma</taxon>
        <taxon>Herpetosoma</taxon>
    </lineage>
</organism>
<reference evidence="1 2" key="1">
    <citation type="journal article" date="2018" name="BMC Genomics">
        <title>Genomic comparison of Trypanosoma conorhini and Trypanosoma rangeli to Trypanosoma cruzi strains of high and low virulence.</title>
        <authorList>
            <person name="Bradwell K.R."/>
            <person name="Koparde V.N."/>
            <person name="Matveyev A.V."/>
            <person name="Serrano M.G."/>
            <person name="Alves J.M."/>
            <person name="Parikh H."/>
            <person name="Huang B."/>
            <person name="Lee V."/>
            <person name="Espinosa-Alvarez O."/>
            <person name="Ortiz P.A."/>
            <person name="Costa-Martins A.G."/>
            <person name="Teixeira M.M."/>
            <person name="Buck G.A."/>
        </authorList>
    </citation>
    <scope>NUCLEOTIDE SEQUENCE [LARGE SCALE GENOMIC DNA]</scope>
    <source>
        <strain evidence="1 2">AM80</strain>
    </source>
</reference>
<proteinExistence type="predicted"/>
<sequence length="104" mass="11936">MAFELRRRLCVIADYLDEGEALFNETFANKHDDDTMPCQESHQSTESTFSALMPTSLATVPDELRMTNEVQRILRTGREVHERVRDVLREAAMNPAFTFAALRC</sequence>
<gene>
    <name evidence="1" type="ORF">TraAM80_06216</name>
</gene>
<keyword evidence="2" id="KW-1185">Reference proteome</keyword>
<dbReference type="AlphaFoldDB" id="A0A422NB40"/>
<evidence type="ECO:0000313" key="1">
    <source>
        <dbReference type="EMBL" id="RNF02694.1"/>
    </source>
</evidence>
<accession>A0A422NB40</accession>
<dbReference type="OrthoDB" id="10404413at2759"/>
<dbReference type="EMBL" id="MKGL01000222">
    <property type="protein sequence ID" value="RNF02694.1"/>
    <property type="molecule type" value="Genomic_DNA"/>
</dbReference>
<dbReference type="GeneID" id="40330149"/>